<feature type="DNA-binding region" description="OmpR/PhoB-type" evidence="2">
    <location>
        <begin position="22"/>
        <end position="118"/>
    </location>
</feature>
<name>A0A549T8S6_METSR</name>
<dbReference type="SMART" id="SM00862">
    <property type="entry name" value="Trans_reg_C"/>
    <property type="match status" value="1"/>
</dbReference>
<dbReference type="Gene3D" id="1.10.10.10">
    <property type="entry name" value="Winged helix-like DNA-binding domain superfamily/Winged helix DNA-binding domain"/>
    <property type="match status" value="1"/>
</dbReference>
<dbReference type="SMART" id="SM00382">
    <property type="entry name" value="AAA"/>
    <property type="match status" value="1"/>
</dbReference>
<accession>A0A549T8S6</accession>
<dbReference type="SUPFAM" id="SSF46894">
    <property type="entry name" value="C-terminal effector domain of the bipartite response regulators"/>
    <property type="match status" value="1"/>
</dbReference>
<gene>
    <name evidence="4" type="ORF">FM996_00745</name>
</gene>
<keyword evidence="1 2" id="KW-0238">DNA-binding</keyword>
<organism evidence="4 5">
    <name type="scientific">Methylosinus sporium</name>
    <dbReference type="NCBI Taxonomy" id="428"/>
    <lineage>
        <taxon>Bacteria</taxon>
        <taxon>Pseudomonadati</taxon>
        <taxon>Pseudomonadota</taxon>
        <taxon>Alphaproteobacteria</taxon>
        <taxon>Hyphomicrobiales</taxon>
        <taxon>Methylocystaceae</taxon>
        <taxon>Methylosinus</taxon>
    </lineage>
</organism>
<dbReference type="CDD" id="cd00383">
    <property type="entry name" value="trans_reg_C"/>
    <property type="match status" value="1"/>
</dbReference>
<dbReference type="PANTHER" id="PTHR47691">
    <property type="entry name" value="REGULATOR-RELATED"/>
    <property type="match status" value="1"/>
</dbReference>
<feature type="domain" description="OmpR/PhoB-type" evidence="3">
    <location>
        <begin position="22"/>
        <end position="118"/>
    </location>
</feature>
<dbReference type="Pfam" id="PF25872">
    <property type="entry name" value="HTH_77"/>
    <property type="match status" value="1"/>
</dbReference>
<dbReference type="InterPro" id="IPR003593">
    <property type="entry name" value="AAA+_ATPase"/>
</dbReference>
<dbReference type="GO" id="GO:0003677">
    <property type="term" value="F:DNA binding"/>
    <property type="evidence" value="ECO:0007669"/>
    <property type="project" value="UniProtKB-UniRule"/>
</dbReference>
<evidence type="ECO:0000256" key="2">
    <source>
        <dbReference type="PROSITE-ProRule" id="PRU01091"/>
    </source>
</evidence>
<dbReference type="Pfam" id="PF00486">
    <property type="entry name" value="Trans_reg_C"/>
    <property type="match status" value="1"/>
</dbReference>
<dbReference type="PROSITE" id="PS51755">
    <property type="entry name" value="OMPR_PHOB"/>
    <property type="match status" value="1"/>
</dbReference>
<dbReference type="InterPro" id="IPR058852">
    <property type="entry name" value="HTH_77"/>
</dbReference>
<proteinExistence type="predicted"/>
<sequence length="957" mass="104768">MLAGRGDARHCAEEPVSGDVMEGIYNFGDYRLETRSRRLSRGDQTVPIGDRALDILLLLIRTPGETVKRADIVAEVWGASQISDGALRFQINELRSALKADGARLIGTVARTGYYFSGTVSFRSEPRFVESAIERPTQSAERGKRFETGAIVGRDDTIRETIDSLGPNVSLTITGPGGIGKTTVAKCAARALLAEGRPDPIWLDLSSGSEDEDIWPALARELGVGAGAQNLAQAALSALPRNTPLLVLDCCEHVIDSVGRFIRDIRSMGVATPILATSRETLRIRDERVIRLAPLGLPGANEHLDFASAGAYGALELFIRRARDMAGEYTLAETDVDAIRNIVRRLDGIPLAIELAVAHLSSFSPQDLDRLLQKDFDLVSLLPRDTPDRHQTLRNMIDWSYDRLDARDKTVLDQLSIFVGGADLDACLRVISGEGVSQNGLIEALARLVEKSLVIRECASGRALYRLLDTTRAHCLAKLRLRGEEDRVLSRLTRYLAALIRDQTSVEGHKQTVDRWFGPACPNLANLRLAKAWAFGAGGDPALAVELAQYAAPLLMQLSLLSECESMARDALTDREKVDAPSEVWQALSAFLGAATLATKGPTDDAKAALEAGSSRAATPASARIAALAASGLYWLWMYRGEPLRALGCAEALRPQGDADLGEDDDLVADNYAAMAHQAMGRTAAAERELRDVVDRQARVSLGRFMRIGSDPGLMSQIFLMKTLWLQGRFRSAIDLYEHIRPGLCAPEHGLYRAWALNEALVPLYCAMGDYDAARAVIEELAVSAQGQSMQIRCVAGLAAEAALETKVSGRVRSDLPRLLGTLRRNHFHLLLPWLEGVHAEARLAEGDLDACRAILMDAIFFCEANQNGWWLPELSSLMGQLETRSANDATATAWFEKSHCLSTSQGSLALAIRNFHRVKIWSDAPLALRKKADEWGHWLSDHYRDDGDPMFWVPKD</sequence>
<evidence type="ECO:0000313" key="5">
    <source>
        <dbReference type="Proteomes" id="UP000316781"/>
    </source>
</evidence>
<dbReference type="GO" id="GO:0006355">
    <property type="term" value="P:regulation of DNA-templated transcription"/>
    <property type="evidence" value="ECO:0007669"/>
    <property type="project" value="InterPro"/>
</dbReference>
<dbReference type="InterPro" id="IPR036388">
    <property type="entry name" value="WH-like_DNA-bd_sf"/>
</dbReference>
<dbReference type="Proteomes" id="UP000316781">
    <property type="component" value="Unassembled WGS sequence"/>
</dbReference>
<evidence type="ECO:0000259" key="3">
    <source>
        <dbReference type="PROSITE" id="PS51755"/>
    </source>
</evidence>
<dbReference type="SUPFAM" id="SSF52540">
    <property type="entry name" value="P-loop containing nucleoside triphosphate hydrolases"/>
    <property type="match status" value="1"/>
</dbReference>
<reference evidence="4 5" key="1">
    <citation type="submission" date="2019-07" db="EMBL/GenBank/DDBJ databases">
        <title>Ln-dependent methylotrophs.</title>
        <authorList>
            <person name="Tani A."/>
        </authorList>
    </citation>
    <scope>NUCLEOTIDE SEQUENCE [LARGE SCALE GENOMIC DNA]</scope>
    <source>
        <strain evidence="4 5">SM89A</strain>
    </source>
</reference>
<dbReference type="EMBL" id="VJMF01000003">
    <property type="protein sequence ID" value="TRL38266.1"/>
    <property type="molecule type" value="Genomic_DNA"/>
</dbReference>
<dbReference type="PANTHER" id="PTHR47691:SF3">
    <property type="entry name" value="HTH-TYPE TRANSCRIPTIONAL REGULATOR RV0890C-RELATED"/>
    <property type="match status" value="1"/>
</dbReference>
<evidence type="ECO:0000313" key="4">
    <source>
        <dbReference type="EMBL" id="TRL38266.1"/>
    </source>
</evidence>
<dbReference type="AlphaFoldDB" id="A0A549T8S6"/>
<dbReference type="InterPro" id="IPR011990">
    <property type="entry name" value="TPR-like_helical_dom_sf"/>
</dbReference>
<protein>
    <recommendedName>
        <fullName evidence="3">OmpR/PhoB-type domain-containing protein</fullName>
    </recommendedName>
</protein>
<evidence type="ECO:0000256" key="1">
    <source>
        <dbReference type="ARBA" id="ARBA00023125"/>
    </source>
</evidence>
<comment type="caution">
    <text evidence="4">The sequence shown here is derived from an EMBL/GenBank/DDBJ whole genome shotgun (WGS) entry which is preliminary data.</text>
</comment>
<dbReference type="GO" id="GO:0000160">
    <property type="term" value="P:phosphorelay signal transduction system"/>
    <property type="evidence" value="ECO:0007669"/>
    <property type="project" value="InterPro"/>
</dbReference>
<dbReference type="Gene3D" id="1.25.40.10">
    <property type="entry name" value="Tetratricopeptide repeat domain"/>
    <property type="match status" value="1"/>
</dbReference>
<dbReference type="Gene3D" id="3.40.50.300">
    <property type="entry name" value="P-loop containing nucleotide triphosphate hydrolases"/>
    <property type="match status" value="1"/>
</dbReference>
<dbReference type="InterPro" id="IPR027417">
    <property type="entry name" value="P-loop_NTPase"/>
</dbReference>
<dbReference type="InterPro" id="IPR001867">
    <property type="entry name" value="OmpR/PhoB-type_DNA-bd"/>
</dbReference>
<dbReference type="InterPro" id="IPR016032">
    <property type="entry name" value="Sig_transdc_resp-reg_C-effctor"/>
</dbReference>